<keyword evidence="1" id="KW-1133">Transmembrane helix</keyword>
<gene>
    <name evidence="3" type="ORF">H4Q32_001840</name>
</gene>
<dbReference type="EMBL" id="JACTAM010000007">
    <property type="protein sequence ID" value="KAI2662872.1"/>
    <property type="molecule type" value="Genomic_DNA"/>
</dbReference>
<evidence type="ECO:0000256" key="2">
    <source>
        <dbReference type="SAM" id="SignalP"/>
    </source>
</evidence>
<feature type="chain" id="PRO_5046064727" evidence="2">
    <location>
        <begin position="25"/>
        <end position="366"/>
    </location>
</feature>
<evidence type="ECO:0000313" key="4">
    <source>
        <dbReference type="Proteomes" id="UP000830375"/>
    </source>
</evidence>
<protein>
    <submittedName>
        <fullName evidence="3">Interleukin-13 receptor subunit alpha-1</fullName>
    </submittedName>
</protein>
<keyword evidence="1" id="KW-0472">Membrane</keyword>
<dbReference type="Proteomes" id="UP000830375">
    <property type="component" value="Unassembled WGS sequence"/>
</dbReference>
<accession>A0ABQ8MJ21</accession>
<keyword evidence="2" id="KW-0732">Signal</keyword>
<name>A0ABQ8MJ21_LABRO</name>
<dbReference type="InterPro" id="IPR013783">
    <property type="entry name" value="Ig-like_fold"/>
</dbReference>
<organism evidence="3 4">
    <name type="scientific">Labeo rohita</name>
    <name type="common">Indian major carp</name>
    <name type="synonym">Cyprinus rohita</name>
    <dbReference type="NCBI Taxonomy" id="84645"/>
    <lineage>
        <taxon>Eukaryota</taxon>
        <taxon>Metazoa</taxon>
        <taxon>Chordata</taxon>
        <taxon>Craniata</taxon>
        <taxon>Vertebrata</taxon>
        <taxon>Euteleostomi</taxon>
        <taxon>Actinopterygii</taxon>
        <taxon>Neopterygii</taxon>
        <taxon>Teleostei</taxon>
        <taxon>Ostariophysi</taxon>
        <taxon>Cypriniformes</taxon>
        <taxon>Cyprinidae</taxon>
        <taxon>Labeoninae</taxon>
        <taxon>Labeonini</taxon>
        <taxon>Labeo</taxon>
    </lineage>
</organism>
<comment type="caution">
    <text evidence="3">The sequence shown here is derived from an EMBL/GenBank/DDBJ whole genome shotgun (WGS) entry which is preliminary data.</text>
</comment>
<evidence type="ECO:0000313" key="3">
    <source>
        <dbReference type="EMBL" id="KAI2662872.1"/>
    </source>
</evidence>
<feature type="transmembrane region" description="Helical" evidence="1">
    <location>
        <begin position="300"/>
        <end position="322"/>
    </location>
</feature>
<keyword evidence="4" id="KW-1185">Reference proteome</keyword>
<evidence type="ECO:0000256" key="1">
    <source>
        <dbReference type="SAM" id="Phobius"/>
    </source>
</evidence>
<proteinExistence type="predicted"/>
<sequence>MFRVWDTSLMICFSVSLMFVGGESSTELPPIKNLTFKWETPFTLNLTWEKPKDLEPNCNVNYTVDVRNAQNCSEKPKQDNSQTKRTPNTTCKFNVSNENGLCISVTMNPENCGTKNPSPPSEMFLHPPPVLLVANRSYEYFNERMLKCIWSPVADNETVMKCNEMRIGECIIHDKFDMTRDMFYLFNGTYEGEPVNNTFKDKRPAQYVKLKKPSLQIQKVGNTLHFKTNASDFTEFKSVFDLHCYKYNYTYSKCDKTGEKFQIDRNEYVVDYESNCKYKARVQIIVSEKCGENRDDTMPALLALIIIPLVVSCCLIVSLVLLRRMAEDMRSPADSRLYVPIEEIVESRISLEPETPLIQNPTHKQV</sequence>
<dbReference type="Gene3D" id="2.60.40.10">
    <property type="entry name" value="Immunoglobulins"/>
    <property type="match status" value="1"/>
</dbReference>
<keyword evidence="3" id="KW-0675">Receptor</keyword>
<dbReference type="InterPro" id="IPR036116">
    <property type="entry name" value="FN3_sf"/>
</dbReference>
<dbReference type="SUPFAM" id="SSF49265">
    <property type="entry name" value="Fibronectin type III"/>
    <property type="match status" value="1"/>
</dbReference>
<feature type="signal peptide" evidence="2">
    <location>
        <begin position="1"/>
        <end position="24"/>
    </location>
</feature>
<reference evidence="3 4" key="1">
    <citation type="submission" date="2022-01" db="EMBL/GenBank/DDBJ databases">
        <title>A high-quality chromosome-level genome assembly of rohu carp, Labeo rohita.</title>
        <authorList>
            <person name="Arick M.A. II"/>
            <person name="Hsu C.-Y."/>
            <person name="Magbanua Z."/>
            <person name="Pechanova O."/>
            <person name="Grover C."/>
            <person name="Miller E."/>
            <person name="Thrash A."/>
            <person name="Ezzel L."/>
            <person name="Alam S."/>
            <person name="Benzie J."/>
            <person name="Hamilton M."/>
            <person name="Karsi A."/>
            <person name="Lawrence M.L."/>
            <person name="Peterson D.G."/>
        </authorList>
    </citation>
    <scope>NUCLEOTIDE SEQUENCE [LARGE SCALE GENOMIC DNA]</scope>
    <source>
        <strain evidence="4">BAU-BD-2019</strain>
        <tissue evidence="3">Blood</tissue>
    </source>
</reference>
<keyword evidence="1" id="KW-0812">Transmembrane</keyword>